<evidence type="ECO:0000256" key="5">
    <source>
        <dbReference type="ARBA" id="ARBA00022741"/>
    </source>
</evidence>
<dbReference type="GO" id="GO:0046983">
    <property type="term" value="F:protein dimerization activity"/>
    <property type="evidence" value="ECO:0007669"/>
    <property type="project" value="InterPro"/>
</dbReference>
<reference evidence="13 14" key="1">
    <citation type="submission" date="2018-05" db="EMBL/GenBank/DDBJ databases">
        <title>Genomic Encyclopedia of Type Strains, Phase IV (KMG-IV): sequencing the most valuable type-strain genomes for metagenomic binning, comparative biology and taxonomic classification.</title>
        <authorList>
            <person name="Goeker M."/>
        </authorList>
    </citation>
    <scope>NUCLEOTIDE SEQUENCE [LARGE SCALE GENOMIC DNA]</scope>
    <source>
        <strain evidence="13 14">DSM 44704</strain>
    </source>
</reference>
<evidence type="ECO:0000313" key="14">
    <source>
        <dbReference type="Proteomes" id="UP000247569"/>
    </source>
</evidence>
<proteinExistence type="predicted"/>
<evidence type="ECO:0000259" key="10">
    <source>
        <dbReference type="Pfam" id="PF02518"/>
    </source>
</evidence>
<evidence type="ECO:0000256" key="3">
    <source>
        <dbReference type="ARBA" id="ARBA00022553"/>
    </source>
</evidence>
<keyword evidence="4" id="KW-0808">Transferase</keyword>
<evidence type="ECO:0000256" key="8">
    <source>
        <dbReference type="ARBA" id="ARBA00023012"/>
    </source>
</evidence>
<feature type="domain" description="Signal transduction histidine kinase subgroup 3 dimerisation and phosphoacceptor" evidence="11">
    <location>
        <begin position="188"/>
        <end position="254"/>
    </location>
</feature>
<dbReference type="EMBL" id="QJKF01000001">
    <property type="protein sequence ID" value="PXX71118.1"/>
    <property type="molecule type" value="Genomic_DNA"/>
</dbReference>
<dbReference type="Proteomes" id="UP000247569">
    <property type="component" value="Unassembled WGS sequence"/>
</dbReference>
<feature type="transmembrane region" description="Helical" evidence="9">
    <location>
        <begin position="20"/>
        <end position="50"/>
    </location>
</feature>
<keyword evidence="6 13" id="KW-0418">Kinase</keyword>
<dbReference type="PANTHER" id="PTHR24421">
    <property type="entry name" value="NITRATE/NITRITE SENSOR PROTEIN NARX-RELATED"/>
    <property type="match status" value="1"/>
</dbReference>
<dbReference type="PANTHER" id="PTHR24421:SF10">
    <property type="entry name" value="NITRATE_NITRITE SENSOR PROTEIN NARQ"/>
    <property type="match status" value="1"/>
</dbReference>
<evidence type="ECO:0000256" key="6">
    <source>
        <dbReference type="ARBA" id="ARBA00022777"/>
    </source>
</evidence>
<dbReference type="GO" id="GO:0016020">
    <property type="term" value="C:membrane"/>
    <property type="evidence" value="ECO:0007669"/>
    <property type="project" value="InterPro"/>
</dbReference>
<evidence type="ECO:0000256" key="2">
    <source>
        <dbReference type="ARBA" id="ARBA00012438"/>
    </source>
</evidence>
<name>A0A318K9W8_9NOCA</name>
<dbReference type="InterPro" id="IPR036890">
    <property type="entry name" value="HATPase_C_sf"/>
</dbReference>
<feature type="transmembrane region" description="Helical" evidence="9">
    <location>
        <begin position="132"/>
        <end position="151"/>
    </location>
</feature>
<dbReference type="InterPro" id="IPR011712">
    <property type="entry name" value="Sig_transdc_His_kin_sub3_dim/P"/>
</dbReference>
<dbReference type="AlphaFoldDB" id="A0A318K9W8"/>
<dbReference type="GO" id="GO:0005524">
    <property type="term" value="F:ATP binding"/>
    <property type="evidence" value="ECO:0007669"/>
    <property type="project" value="UniProtKB-KW"/>
</dbReference>
<keyword evidence="7" id="KW-0067">ATP-binding</keyword>
<evidence type="ECO:0000256" key="7">
    <source>
        <dbReference type="ARBA" id="ARBA00022840"/>
    </source>
</evidence>
<dbReference type="InterPro" id="IPR055558">
    <property type="entry name" value="DUF7134"/>
</dbReference>
<keyword evidence="8" id="KW-0902">Two-component regulatory system</keyword>
<organism evidence="13 14">
    <name type="scientific">Nocardia tenerifensis</name>
    <dbReference type="NCBI Taxonomy" id="228006"/>
    <lineage>
        <taxon>Bacteria</taxon>
        <taxon>Bacillati</taxon>
        <taxon>Actinomycetota</taxon>
        <taxon>Actinomycetes</taxon>
        <taxon>Mycobacteriales</taxon>
        <taxon>Nocardiaceae</taxon>
        <taxon>Nocardia</taxon>
    </lineage>
</organism>
<accession>A0A318K9W8</accession>
<keyword evidence="9" id="KW-1133">Transmembrane helix</keyword>
<dbReference type="SUPFAM" id="SSF55874">
    <property type="entry name" value="ATPase domain of HSP90 chaperone/DNA topoisomerase II/histidine kinase"/>
    <property type="match status" value="1"/>
</dbReference>
<evidence type="ECO:0000313" key="13">
    <source>
        <dbReference type="EMBL" id="PXX71118.1"/>
    </source>
</evidence>
<dbReference type="EC" id="2.7.13.3" evidence="2"/>
<dbReference type="Gene3D" id="1.20.5.1930">
    <property type="match status" value="1"/>
</dbReference>
<comment type="caution">
    <text evidence="13">The sequence shown here is derived from an EMBL/GenBank/DDBJ whole genome shotgun (WGS) entry which is preliminary data.</text>
</comment>
<feature type="domain" description="DUF7134" evidence="12">
    <location>
        <begin position="9"/>
        <end position="160"/>
    </location>
</feature>
<evidence type="ECO:0000256" key="1">
    <source>
        <dbReference type="ARBA" id="ARBA00000085"/>
    </source>
</evidence>
<evidence type="ECO:0000259" key="12">
    <source>
        <dbReference type="Pfam" id="PF23539"/>
    </source>
</evidence>
<dbReference type="InterPro" id="IPR003594">
    <property type="entry name" value="HATPase_dom"/>
</dbReference>
<dbReference type="OrthoDB" id="227596at2"/>
<dbReference type="Pfam" id="PF07730">
    <property type="entry name" value="HisKA_3"/>
    <property type="match status" value="1"/>
</dbReference>
<protein>
    <recommendedName>
        <fullName evidence="2">histidine kinase</fullName>
        <ecNumber evidence="2">2.7.13.3</ecNumber>
    </recommendedName>
</protein>
<keyword evidence="9" id="KW-0472">Membrane</keyword>
<dbReference type="InterPro" id="IPR050482">
    <property type="entry name" value="Sensor_HK_TwoCompSys"/>
</dbReference>
<evidence type="ECO:0000259" key="11">
    <source>
        <dbReference type="Pfam" id="PF07730"/>
    </source>
</evidence>
<dbReference type="RefSeq" id="WP_040741425.1">
    <property type="nucleotide sequence ID" value="NZ_QJKF01000001.1"/>
</dbReference>
<keyword evidence="14" id="KW-1185">Reference proteome</keyword>
<dbReference type="Gene3D" id="3.30.565.10">
    <property type="entry name" value="Histidine kinase-like ATPase, C-terminal domain"/>
    <property type="match status" value="1"/>
</dbReference>
<keyword evidence="5" id="KW-0547">Nucleotide-binding</keyword>
<dbReference type="GO" id="GO:0000155">
    <property type="term" value="F:phosphorelay sensor kinase activity"/>
    <property type="evidence" value="ECO:0007669"/>
    <property type="project" value="InterPro"/>
</dbReference>
<evidence type="ECO:0000256" key="9">
    <source>
        <dbReference type="SAM" id="Phobius"/>
    </source>
</evidence>
<dbReference type="Pfam" id="PF23539">
    <property type="entry name" value="DUF7134"/>
    <property type="match status" value="1"/>
</dbReference>
<comment type="catalytic activity">
    <reaction evidence="1">
        <text>ATP + protein L-histidine = ADP + protein N-phospho-L-histidine.</text>
        <dbReference type="EC" id="2.7.13.3"/>
    </reaction>
</comment>
<evidence type="ECO:0000256" key="4">
    <source>
        <dbReference type="ARBA" id="ARBA00022679"/>
    </source>
</evidence>
<keyword evidence="9" id="KW-0812">Transmembrane</keyword>
<feature type="domain" description="Histidine kinase/HSP90-like ATPase" evidence="10">
    <location>
        <begin position="298"/>
        <end position="385"/>
    </location>
</feature>
<keyword evidence="3" id="KW-0597">Phosphoprotein</keyword>
<dbReference type="PROSITE" id="PS51257">
    <property type="entry name" value="PROKAR_LIPOPROTEIN"/>
    <property type="match status" value="1"/>
</dbReference>
<gene>
    <name evidence="13" type="ORF">DFR70_101539</name>
</gene>
<dbReference type="CDD" id="cd16917">
    <property type="entry name" value="HATPase_UhpB-NarQ-NarX-like"/>
    <property type="match status" value="1"/>
</dbReference>
<sequence>MVDERVVFWLRRRAPLVDVGTAGLLILACVLCGVLVGADAVHFTLSVLLLLPLAFRRRHPEAVAVLVAAAALAQWGLVRDSIGALPADIAVPIVVYTLAAHSTRSWSRGGLLAGSAGAVLGGWSWPQLPMPALAHVLVGGFLGSTVLAAWLGGAWQRARRGEFQALAAHAALLERARDERTRLAVLSERTRIARDIHDILAHSLAVIVAQSDGGRYGARTDPQVAIDALTAVGEHGRRALAETRRAIGVLREDAEPARRLDIADLTRLVDDVRGAGLPVRLEVDLPAGLPDSGVGLVVYRIVQEGLTNIVKHAGSGAGAEVSVRQEDRWLRVSVGDDGRAARAHGRDGYGLIGMRERVGAYGGEIELRPRPGGRGHVLAARIPLRTEA</sequence>
<dbReference type="Pfam" id="PF02518">
    <property type="entry name" value="HATPase_c"/>
    <property type="match status" value="1"/>
</dbReference>